<dbReference type="OrthoDB" id="3062869at2759"/>
<organism evidence="1 2">
    <name type="scientific">Psylliodes chrysocephalus</name>
    <dbReference type="NCBI Taxonomy" id="3402493"/>
    <lineage>
        <taxon>Eukaryota</taxon>
        <taxon>Metazoa</taxon>
        <taxon>Ecdysozoa</taxon>
        <taxon>Arthropoda</taxon>
        <taxon>Hexapoda</taxon>
        <taxon>Insecta</taxon>
        <taxon>Pterygota</taxon>
        <taxon>Neoptera</taxon>
        <taxon>Endopterygota</taxon>
        <taxon>Coleoptera</taxon>
        <taxon>Polyphaga</taxon>
        <taxon>Cucujiformia</taxon>
        <taxon>Chrysomeloidea</taxon>
        <taxon>Chrysomelidae</taxon>
        <taxon>Galerucinae</taxon>
        <taxon>Alticini</taxon>
        <taxon>Psylliodes</taxon>
    </lineage>
</organism>
<dbReference type="SUPFAM" id="SSF53098">
    <property type="entry name" value="Ribonuclease H-like"/>
    <property type="match status" value="1"/>
</dbReference>
<proteinExistence type="predicted"/>
<evidence type="ECO:0000313" key="1">
    <source>
        <dbReference type="EMBL" id="CAH1099869.1"/>
    </source>
</evidence>
<keyword evidence="2" id="KW-1185">Reference proteome</keyword>
<accession>A0A9P0CD76</accession>
<dbReference type="EMBL" id="OV651813">
    <property type="protein sequence ID" value="CAH1099869.1"/>
    <property type="molecule type" value="Genomic_DNA"/>
</dbReference>
<name>A0A9P0CD76_9CUCU</name>
<evidence type="ECO:0000313" key="2">
    <source>
        <dbReference type="Proteomes" id="UP001153636"/>
    </source>
</evidence>
<gene>
    <name evidence="1" type="ORF">PSYICH_LOCUS783</name>
</gene>
<reference evidence="1" key="1">
    <citation type="submission" date="2022-01" db="EMBL/GenBank/DDBJ databases">
        <authorList>
            <person name="King R."/>
        </authorList>
    </citation>
    <scope>NUCLEOTIDE SEQUENCE</scope>
</reference>
<dbReference type="Proteomes" id="UP001153636">
    <property type="component" value="Chromosome 1"/>
</dbReference>
<dbReference type="AlphaFoldDB" id="A0A9P0CD76"/>
<dbReference type="InterPro" id="IPR012337">
    <property type="entry name" value="RNaseH-like_sf"/>
</dbReference>
<sequence>MQSVKQRLFSCETRHVSNISTILDPRFKKEGLRNVENAKLLDNKISFFINKNKEQKEVDIVKEIEIGTDVTSESISLFSFIQKIIKEKGKTTLADVIITKQQYFERASTEQSTDPLQFWKLMGNELNILDKSALKYLCVPGTSV</sequence>
<protein>
    <submittedName>
        <fullName evidence="1">Uncharacterized protein</fullName>
    </submittedName>
</protein>